<evidence type="ECO:0000256" key="1">
    <source>
        <dbReference type="SAM" id="SignalP"/>
    </source>
</evidence>
<dbReference type="Pfam" id="PF24476">
    <property type="entry name" value="DUF7580"/>
    <property type="match status" value="1"/>
</dbReference>
<gene>
    <name evidence="3" type="ORF">P154DRAFT_585250</name>
</gene>
<feature type="domain" description="DUF7580" evidence="2">
    <location>
        <begin position="202"/>
        <end position="602"/>
    </location>
</feature>
<evidence type="ECO:0000313" key="3">
    <source>
        <dbReference type="EMBL" id="KAF2004976.1"/>
    </source>
</evidence>
<accession>A0A6A5X267</accession>
<dbReference type="PANTHER" id="PTHR35186:SF4">
    <property type="entry name" value="PRION-INHIBITION AND PROPAGATION HELO DOMAIN-CONTAINING PROTEIN"/>
    <property type="match status" value="1"/>
</dbReference>
<dbReference type="AlphaFoldDB" id="A0A6A5X267"/>
<dbReference type="PANTHER" id="PTHR35186">
    <property type="entry name" value="ANK_REP_REGION DOMAIN-CONTAINING PROTEIN"/>
    <property type="match status" value="1"/>
</dbReference>
<keyword evidence="4" id="KW-1185">Reference proteome</keyword>
<reference evidence="3" key="1">
    <citation type="journal article" date="2020" name="Stud. Mycol.">
        <title>101 Dothideomycetes genomes: a test case for predicting lifestyles and emergence of pathogens.</title>
        <authorList>
            <person name="Haridas S."/>
            <person name="Albert R."/>
            <person name="Binder M."/>
            <person name="Bloem J."/>
            <person name="Labutti K."/>
            <person name="Salamov A."/>
            <person name="Andreopoulos B."/>
            <person name="Baker S."/>
            <person name="Barry K."/>
            <person name="Bills G."/>
            <person name="Bluhm B."/>
            <person name="Cannon C."/>
            <person name="Castanera R."/>
            <person name="Culley D."/>
            <person name="Daum C."/>
            <person name="Ezra D."/>
            <person name="Gonzalez J."/>
            <person name="Henrissat B."/>
            <person name="Kuo A."/>
            <person name="Liang C."/>
            <person name="Lipzen A."/>
            <person name="Lutzoni F."/>
            <person name="Magnuson J."/>
            <person name="Mondo S."/>
            <person name="Nolan M."/>
            <person name="Ohm R."/>
            <person name="Pangilinan J."/>
            <person name="Park H.-J."/>
            <person name="Ramirez L."/>
            <person name="Alfaro M."/>
            <person name="Sun H."/>
            <person name="Tritt A."/>
            <person name="Yoshinaga Y."/>
            <person name="Zwiers L.-H."/>
            <person name="Turgeon B."/>
            <person name="Goodwin S."/>
            <person name="Spatafora J."/>
            <person name="Crous P."/>
            <person name="Grigoriev I."/>
        </authorList>
    </citation>
    <scope>NUCLEOTIDE SEQUENCE</scope>
    <source>
        <strain evidence="3">CBS 123094</strain>
    </source>
</reference>
<feature type="signal peptide" evidence="1">
    <location>
        <begin position="1"/>
        <end position="21"/>
    </location>
</feature>
<dbReference type="OrthoDB" id="3565018at2759"/>
<sequence length="605" mass="69190">MVTGIELAGLILATFPIIIHALETYGDEIDTLKEWARFRLDFNGFLNDLIRQQIFFRQHIEDLLSSVIDSEYLMGWMLEDPLGIQWKDPQMEAKLKQRLSGKQEYATYMITVSATLSLLAEIQRKLKITQDKPHWSEVKGKGLSRIGFEFKRIAYILDKRRRGRLMEALEKYNKDLQQLLGNSDRLEPRRRKRKAASPKIFERFRKQASSLHDAISQSLLCDCPSIHDTKLLLPKRDRELVEAASNTIDTIEPLRLQVLFPRKLQCWSSSHVLPGPDDDWFATDIEMMDADEDDADLTARSLSHFSVDTAATLVPMDTRDFSCTGRKVTFQCEGSATTSTIPKDAIRIQDLCAALKESNTTKPHLGYIRGLDNYCHTIYPSGIPSPASDHIYDSITLGDHIRQHGCLPNMTNADSNFLCRRDRLEIALMMANILLQLFQCPWLNENWSKDDIFFFRDSQGKIFLETMSLHGVFYPKSVPSPPKAPDSAPPVNDPRSDRKLAKAALLSLGVLILELWFYKPIESCAFRKRYLGSDGNENEFTTLNTAQVWQEQAQEEGGSDFDKLTYRCIHGDFGTAKQDLNDEELKKAVYCEVVQPLEQMIARYE</sequence>
<dbReference type="Proteomes" id="UP000799779">
    <property type="component" value="Unassembled WGS sequence"/>
</dbReference>
<evidence type="ECO:0000259" key="2">
    <source>
        <dbReference type="Pfam" id="PF24476"/>
    </source>
</evidence>
<evidence type="ECO:0000313" key="4">
    <source>
        <dbReference type="Proteomes" id="UP000799779"/>
    </source>
</evidence>
<keyword evidence="1" id="KW-0732">Signal</keyword>
<dbReference type="InterPro" id="IPR056002">
    <property type="entry name" value="DUF7580"/>
</dbReference>
<feature type="chain" id="PRO_5025395058" description="DUF7580 domain-containing protein" evidence="1">
    <location>
        <begin position="22"/>
        <end position="605"/>
    </location>
</feature>
<proteinExistence type="predicted"/>
<name>A0A6A5X267_9PLEO</name>
<protein>
    <recommendedName>
        <fullName evidence="2">DUF7580 domain-containing protein</fullName>
    </recommendedName>
</protein>
<organism evidence="3 4">
    <name type="scientific">Amniculicola lignicola CBS 123094</name>
    <dbReference type="NCBI Taxonomy" id="1392246"/>
    <lineage>
        <taxon>Eukaryota</taxon>
        <taxon>Fungi</taxon>
        <taxon>Dikarya</taxon>
        <taxon>Ascomycota</taxon>
        <taxon>Pezizomycotina</taxon>
        <taxon>Dothideomycetes</taxon>
        <taxon>Pleosporomycetidae</taxon>
        <taxon>Pleosporales</taxon>
        <taxon>Amniculicolaceae</taxon>
        <taxon>Amniculicola</taxon>
    </lineage>
</organism>
<dbReference type="EMBL" id="ML977565">
    <property type="protein sequence ID" value="KAF2004976.1"/>
    <property type="molecule type" value="Genomic_DNA"/>
</dbReference>